<dbReference type="EMBL" id="LNRQ01000003">
    <property type="protein sequence ID" value="KZN01923.1"/>
    <property type="molecule type" value="Genomic_DNA"/>
</dbReference>
<sequence length="259" mass="28908">MVKRVPTRYGERDQARMLEEGYKPDETDEDSTSEPPANTVIQRTSFRDLIENSVTYRDKVVLRIVIFKFSITKVEEEDNWFRICVLADDSTIVTNVILLDRVVKLLAGTTVANILNESKKDSSVSAPSTVFNRIIGREVTVLLQLSKTNVNGDSNLYNVVDLCDATMYETAMVVGLPSRATTSASVDGVSVDAGLELFQTPGSSQSVTKKIKVVWFLSLISKRMSSYDVSSDNVMQESAYTAVDYLQRVDVLFVFLRVC</sequence>
<reference evidence="2" key="1">
    <citation type="journal article" date="2016" name="Nat. Genet.">
        <title>A high-quality carrot genome assembly provides new insights into carotenoid accumulation and asterid genome evolution.</title>
        <authorList>
            <person name="Iorizzo M."/>
            <person name="Ellison S."/>
            <person name="Senalik D."/>
            <person name="Zeng P."/>
            <person name="Satapoomin P."/>
            <person name="Huang J."/>
            <person name="Bowman M."/>
            <person name="Iovene M."/>
            <person name="Sanseverino W."/>
            <person name="Cavagnaro P."/>
            <person name="Yildiz M."/>
            <person name="Macko-Podgorni A."/>
            <person name="Moranska E."/>
            <person name="Grzebelus E."/>
            <person name="Grzebelus D."/>
            <person name="Ashrafi H."/>
            <person name="Zheng Z."/>
            <person name="Cheng S."/>
            <person name="Spooner D."/>
            <person name="Van Deynze A."/>
            <person name="Simon P."/>
        </authorList>
    </citation>
    <scope>NUCLEOTIDE SEQUENCE [LARGE SCALE GENOMIC DNA]</scope>
    <source>
        <tissue evidence="2">Leaf</tissue>
    </source>
</reference>
<accession>A0A162AJD2</accession>
<reference evidence="3" key="2">
    <citation type="submission" date="2022-03" db="EMBL/GenBank/DDBJ databases">
        <title>Draft title - Genomic analysis of global carrot germplasm unveils the trajectory of domestication and the origin of high carotenoid orange carrot.</title>
        <authorList>
            <person name="Iorizzo M."/>
            <person name="Ellison S."/>
            <person name="Senalik D."/>
            <person name="Macko-Podgorni A."/>
            <person name="Grzebelus D."/>
            <person name="Bostan H."/>
            <person name="Rolling W."/>
            <person name="Curaba J."/>
            <person name="Simon P."/>
        </authorList>
    </citation>
    <scope>NUCLEOTIDE SEQUENCE</scope>
    <source>
        <tissue evidence="3">Leaf</tissue>
    </source>
</reference>
<gene>
    <name evidence="2" type="ORF">DCAR_010677</name>
    <name evidence="3" type="ORF">DCAR_0312139</name>
</gene>
<dbReference type="InterPro" id="IPR012340">
    <property type="entry name" value="NA-bd_OB-fold"/>
</dbReference>
<feature type="compositionally biased region" description="Basic and acidic residues" evidence="1">
    <location>
        <begin position="9"/>
        <end position="25"/>
    </location>
</feature>
<evidence type="ECO:0000313" key="2">
    <source>
        <dbReference type="EMBL" id="KZN01923.1"/>
    </source>
</evidence>
<evidence type="ECO:0000313" key="4">
    <source>
        <dbReference type="Proteomes" id="UP000077755"/>
    </source>
</evidence>
<organism evidence="2">
    <name type="scientific">Daucus carota subsp. sativus</name>
    <name type="common">Carrot</name>
    <dbReference type="NCBI Taxonomy" id="79200"/>
    <lineage>
        <taxon>Eukaryota</taxon>
        <taxon>Viridiplantae</taxon>
        <taxon>Streptophyta</taxon>
        <taxon>Embryophyta</taxon>
        <taxon>Tracheophyta</taxon>
        <taxon>Spermatophyta</taxon>
        <taxon>Magnoliopsida</taxon>
        <taxon>eudicotyledons</taxon>
        <taxon>Gunneridae</taxon>
        <taxon>Pentapetalae</taxon>
        <taxon>asterids</taxon>
        <taxon>campanulids</taxon>
        <taxon>Apiales</taxon>
        <taxon>Apiaceae</taxon>
        <taxon>Apioideae</taxon>
        <taxon>Scandiceae</taxon>
        <taxon>Daucinae</taxon>
        <taxon>Daucus</taxon>
        <taxon>Daucus sect. Daucus</taxon>
    </lineage>
</organism>
<feature type="region of interest" description="Disordered" evidence="1">
    <location>
        <begin position="1"/>
        <end position="37"/>
    </location>
</feature>
<proteinExistence type="predicted"/>
<dbReference type="AlphaFoldDB" id="A0A162AJD2"/>
<dbReference type="Gramene" id="KZN01923">
    <property type="protein sequence ID" value="KZN01923"/>
    <property type="gene ID" value="DCAR_010677"/>
</dbReference>
<dbReference type="Proteomes" id="UP000077755">
    <property type="component" value="Chromosome 3"/>
</dbReference>
<evidence type="ECO:0000256" key="1">
    <source>
        <dbReference type="SAM" id="MobiDB-lite"/>
    </source>
</evidence>
<dbReference type="EMBL" id="CP093345">
    <property type="protein sequence ID" value="WOG92862.1"/>
    <property type="molecule type" value="Genomic_DNA"/>
</dbReference>
<protein>
    <submittedName>
        <fullName evidence="2">Uncharacterized protein</fullName>
    </submittedName>
</protein>
<evidence type="ECO:0000313" key="3">
    <source>
        <dbReference type="EMBL" id="WOG92862.1"/>
    </source>
</evidence>
<keyword evidence="4" id="KW-1185">Reference proteome</keyword>
<name>A0A162AJD2_DAUCS</name>
<dbReference type="Gene3D" id="2.40.50.140">
    <property type="entry name" value="Nucleic acid-binding proteins"/>
    <property type="match status" value="1"/>
</dbReference>